<dbReference type="EC" id="2.5.1.75" evidence="10"/>
<feature type="region of interest" description="Interaction with substrate tRNA" evidence="10">
    <location>
        <begin position="35"/>
        <end position="38"/>
    </location>
</feature>
<keyword evidence="6 10" id="KW-0547">Nucleotide-binding</keyword>
<comment type="similarity">
    <text evidence="3 10 13">Belongs to the IPP transferase family.</text>
</comment>
<feature type="site" description="Interaction with substrate tRNA" evidence="10">
    <location>
        <position position="124"/>
    </location>
</feature>
<evidence type="ECO:0000313" key="15">
    <source>
        <dbReference type="Proteomes" id="UP000661691"/>
    </source>
</evidence>
<feature type="site" description="Interaction with substrate tRNA" evidence="10">
    <location>
        <position position="101"/>
    </location>
</feature>
<evidence type="ECO:0000256" key="1">
    <source>
        <dbReference type="ARBA" id="ARBA00001946"/>
    </source>
</evidence>
<evidence type="ECO:0000256" key="6">
    <source>
        <dbReference type="ARBA" id="ARBA00022741"/>
    </source>
</evidence>
<organism evidence="14 15">
    <name type="scientific">Polycladospora coralii</name>
    <dbReference type="NCBI Taxonomy" id="2771432"/>
    <lineage>
        <taxon>Bacteria</taxon>
        <taxon>Bacillati</taxon>
        <taxon>Bacillota</taxon>
        <taxon>Bacilli</taxon>
        <taxon>Bacillales</taxon>
        <taxon>Thermoactinomycetaceae</taxon>
        <taxon>Polycladospora</taxon>
    </lineage>
</organism>
<evidence type="ECO:0000256" key="7">
    <source>
        <dbReference type="ARBA" id="ARBA00022840"/>
    </source>
</evidence>
<evidence type="ECO:0000256" key="5">
    <source>
        <dbReference type="ARBA" id="ARBA00022694"/>
    </source>
</evidence>
<comment type="caution">
    <text evidence="10">Lacks conserved residue(s) required for the propagation of feature annotation.</text>
</comment>
<comment type="caution">
    <text evidence="14">The sequence shown here is derived from an EMBL/GenBank/DDBJ whole genome shotgun (WGS) entry which is preliminary data.</text>
</comment>
<dbReference type="InterPro" id="IPR018022">
    <property type="entry name" value="IPT"/>
</dbReference>
<dbReference type="PANTHER" id="PTHR11088">
    <property type="entry name" value="TRNA DIMETHYLALLYLTRANSFERASE"/>
    <property type="match status" value="1"/>
</dbReference>
<keyword evidence="5 10" id="KW-0819">tRNA processing</keyword>
<dbReference type="GO" id="GO:0006400">
    <property type="term" value="P:tRNA modification"/>
    <property type="evidence" value="ECO:0007669"/>
    <property type="project" value="TreeGrafter"/>
</dbReference>
<evidence type="ECO:0000256" key="9">
    <source>
        <dbReference type="ARBA" id="ARBA00049563"/>
    </source>
</evidence>
<evidence type="ECO:0000256" key="2">
    <source>
        <dbReference type="ARBA" id="ARBA00003213"/>
    </source>
</evidence>
<dbReference type="InterPro" id="IPR039657">
    <property type="entry name" value="Dimethylallyltransferase"/>
</dbReference>
<dbReference type="GO" id="GO:0052381">
    <property type="term" value="F:tRNA dimethylallyltransferase activity"/>
    <property type="evidence" value="ECO:0007669"/>
    <property type="project" value="UniProtKB-UniRule"/>
</dbReference>
<dbReference type="PANTHER" id="PTHR11088:SF60">
    <property type="entry name" value="TRNA DIMETHYLALLYLTRANSFERASE"/>
    <property type="match status" value="1"/>
</dbReference>
<comment type="subunit">
    <text evidence="10">Monomer.</text>
</comment>
<evidence type="ECO:0000256" key="8">
    <source>
        <dbReference type="ARBA" id="ARBA00022842"/>
    </source>
</evidence>
<evidence type="ECO:0000313" key="14">
    <source>
        <dbReference type="EMBL" id="MBD1372938.1"/>
    </source>
</evidence>
<keyword evidence="7 10" id="KW-0067">ATP-binding</keyword>
<keyword evidence="8 10" id="KW-0460">Magnesium</keyword>
<accession>A0A926NAL4</accession>
<comment type="cofactor">
    <cofactor evidence="1 10">
        <name>Mg(2+)</name>
        <dbReference type="ChEBI" id="CHEBI:18420"/>
    </cofactor>
</comment>
<keyword evidence="4 10" id="KW-0808">Transferase</keyword>
<dbReference type="NCBIfam" id="TIGR00174">
    <property type="entry name" value="miaA"/>
    <property type="match status" value="1"/>
</dbReference>
<reference evidence="14" key="1">
    <citation type="submission" date="2020-09" db="EMBL/GenBank/DDBJ databases">
        <title>A novel bacterium of genus Hazenella, isolated from South China Sea.</title>
        <authorList>
            <person name="Huang H."/>
            <person name="Mo K."/>
            <person name="Hu Y."/>
        </authorList>
    </citation>
    <scope>NUCLEOTIDE SEQUENCE</scope>
    <source>
        <strain evidence="14">IB182357</strain>
    </source>
</reference>
<evidence type="ECO:0000256" key="12">
    <source>
        <dbReference type="RuleBase" id="RU003784"/>
    </source>
</evidence>
<evidence type="ECO:0000256" key="3">
    <source>
        <dbReference type="ARBA" id="ARBA00005842"/>
    </source>
</evidence>
<dbReference type="HAMAP" id="MF_00185">
    <property type="entry name" value="IPP_trans"/>
    <property type="match status" value="1"/>
</dbReference>
<evidence type="ECO:0000256" key="11">
    <source>
        <dbReference type="RuleBase" id="RU003783"/>
    </source>
</evidence>
<dbReference type="SUPFAM" id="SSF52540">
    <property type="entry name" value="P-loop containing nucleoside triphosphate hydrolases"/>
    <property type="match status" value="2"/>
</dbReference>
<dbReference type="EMBL" id="JACXAH010000015">
    <property type="protein sequence ID" value="MBD1372938.1"/>
    <property type="molecule type" value="Genomic_DNA"/>
</dbReference>
<gene>
    <name evidence="10 14" type="primary">miaA</name>
    <name evidence="14" type="ORF">IC620_11275</name>
</gene>
<comment type="function">
    <text evidence="2 10 12">Catalyzes the transfer of a dimethylallyl group onto the adenine at position 37 in tRNAs that read codons beginning with uridine, leading to the formation of N6-(dimethylallyl)adenosine (i(6)A).</text>
</comment>
<evidence type="ECO:0000256" key="4">
    <source>
        <dbReference type="ARBA" id="ARBA00022679"/>
    </source>
</evidence>
<dbReference type="Proteomes" id="UP000661691">
    <property type="component" value="Unassembled WGS sequence"/>
</dbReference>
<dbReference type="Gene3D" id="3.40.50.300">
    <property type="entry name" value="P-loop containing nucleotide triphosphate hydrolases"/>
    <property type="match status" value="1"/>
</dbReference>
<dbReference type="FunFam" id="1.10.20.140:FF:000001">
    <property type="entry name" value="tRNA dimethylallyltransferase"/>
    <property type="match status" value="1"/>
</dbReference>
<dbReference type="RefSeq" id="WP_191142236.1">
    <property type="nucleotide sequence ID" value="NZ_JACXAH010000015.1"/>
</dbReference>
<evidence type="ECO:0000256" key="13">
    <source>
        <dbReference type="RuleBase" id="RU003785"/>
    </source>
</evidence>
<keyword evidence="15" id="KW-1185">Reference proteome</keyword>
<dbReference type="AlphaFoldDB" id="A0A926NAL4"/>
<dbReference type="Pfam" id="PF01715">
    <property type="entry name" value="IPPT"/>
    <property type="match status" value="1"/>
</dbReference>
<dbReference type="Gene3D" id="1.10.20.140">
    <property type="match status" value="1"/>
</dbReference>
<sequence length="309" mass="35308">MKPKVLVITGPTAVGKTATSMSLAHSLHGEIISGDSMQVYQGMDIGTAKATTVERTQIPHHMIDLVTPDESFSVQDYQQQARACIADITNRGAIPLIVGGTGLYIESVIYEYEMPDVAEHPEIRRRYVAMAEQKGVAYLHQQLFQVDPESAKKLHPNDVRRVIRALEVHEVTGTPFSQLKRKGSSPFDVLWLGLTMPRELLYERINQRVDHMLKRGLIEEVETLKAKGYHLGLTSMQAIGYKEMMWYLNGEISYEEAVRVLKQGTRKYAKRQLSWFRRNNDINWFDMTQPDVWQEIKKLVAGKFNQSEE</sequence>
<proteinExistence type="inferred from homology"/>
<name>A0A926NAL4_9BACL</name>
<feature type="binding site" evidence="10">
    <location>
        <begin position="10"/>
        <end position="17"/>
    </location>
    <ligand>
        <name>ATP</name>
        <dbReference type="ChEBI" id="CHEBI:30616"/>
    </ligand>
</feature>
<evidence type="ECO:0000256" key="10">
    <source>
        <dbReference type="HAMAP-Rule" id="MF_00185"/>
    </source>
</evidence>
<dbReference type="InterPro" id="IPR027417">
    <property type="entry name" value="P-loop_NTPase"/>
</dbReference>
<protein>
    <recommendedName>
        <fullName evidence="10">tRNA dimethylallyltransferase</fullName>
        <ecNumber evidence="10">2.5.1.75</ecNumber>
    </recommendedName>
    <alternativeName>
        <fullName evidence="10">Dimethylallyl diphosphate:tRNA dimethylallyltransferase</fullName>
        <shortName evidence="10">DMAPP:tRNA dimethylallyltransferase</shortName>
        <shortName evidence="10">DMATase</shortName>
    </alternativeName>
    <alternativeName>
        <fullName evidence="10">Isopentenyl-diphosphate:tRNA isopentenyltransferase</fullName>
        <shortName evidence="10">IPP transferase</shortName>
        <shortName evidence="10">IPPT</shortName>
        <shortName evidence="10">IPTase</shortName>
    </alternativeName>
</protein>
<feature type="binding site" evidence="10">
    <location>
        <begin position="12"/>
        <end position="17"/>
    </location>
    <ligand>
        <name>substrate</name>
    </ligand>
</feature>
<dbReference type="GO" id="GO:0005524">
    <property type="term" value="F:ATP binding"/>
    <property type="evidence" value="ECO:0007669"/>
    <property type="project" value="UniProtKB-UniRule"/>
</dbReference>
<comment type="catalytic activity">
    <reaction evidence="9 10 11">
        <text>adenosine(37) in tRNA + dimethylallyl diphosphate = N(6)-dimethylallyladenosine(37) in tRNA + diphosphate</text>
        <dbReference type="Rhea" id="RHEA:26482"/>
        <dbReference type="Rhea" id="RHEA-COMP:10162"/>
        <dbReference type="Rhea" id="RHEA-COMP:10375"/>
        <dbReference type="ChEBI" id="CHEBI:33019"/>
        <dbReference type="ChEBI" id="CHEBI:57623"/>
        <dbReference type="ChEBI" id="CHEBI:74411"/>
        <dbReference type="ChEBI" id="CHEBI:74415"/>
        <dbReference type="EC" id="2.5.1.75"/>
    </reaction>
</comment>